<sequence length="484" mass="56991">MAQLTDLPNEVLELIYRALGSIDDVHHLIRTCRTTSHVTCQRNVYLDIMRSIIHHSPQHRRDYQLNKILAVHAHFVACLLGKTTGLRATKHPLSALNDHEVSIIEALYLNPRQANWSDMAICDVLARYQGLRVLEDIWLSRQLEEQDYLSTNDVRDHQEFSGKFATLVARADEFAEGQLQRRHPKDKHTHFYKSMNPDQRARFYATVIRIWLMNEVRWMLTNFDCTKKLLDPCKRMIKYNVQDTSLVEGLDECAVFAFMYHHLLPRNIKFLADRNSSKLPFTFESDFRKDNAHCCRLLQACLTAAQAHFQPPDLIDLAIRSRLSRQPPYPAMTMPESSEEWRHPQSTNSPPYMNLCDKYMTLMVLRVCVRHLHRIGWSSIHDDVNHMARVQNMVQLSYYPLGQRLLDVPDWAMIYLVHRVICGFEKDKSCQEGLKDMNSIFQKEWQKVQWEVWWWANSDDKARMKMERWRQVQATTAPVTMGWH</sequence>
<evidence type="ECO:0000313" key="1">
    <source>
        <dbReference type="EMBL" id="KAF5851294.1"/>
    </source>
</evidence>
<name>A0A8H6DXA0_COCSA</name>
<reference evidence="1" key="1">
    <citation type="submission" date="2019-11" db="EMBL/GenBank/DDBJ databases">
        <title>Bipolaris sorokiniana Genome sequencing.</title>
        <authorList>
            <person name="Wang H."/>
        </authorList>
    </citation>
    <scope>NUCLEOTIDE SEQUENCE</scope>
</reference>
<gene>
    <name evidence="1" type="ORF">GGP41_004123</name>
</gene>
<protein>
    <recommendedName>
        <fullName evidence="3">F-box domain-containing protein</fullName>
    </recommendedName>
</protein>
<proteinExistence type="predicted"/>
<dbReference type="Proteomes" id="UP000624244">
    <property type="component" value="Unassembled WGS sequence"/>
</dbReference>
<dbReference type="AlphaFoldDB" id="A0A8H6DXA0"/>
<evidence type="ECO:0000313" key="2">
    <source>
        <dbReference type="Proteomes" id="UP000624244"/>
    </source>
</evidence>
<comment type="caution">
    <text evidence="1">The sequence shown here is derived from an EMBL/GenBank/DDBJ whole genome shotgun (WGS) entry which is preliminary data.</text>
</comment>
<accession>A0A8H6DXA0</accession>
<organism evidence="1 2">
    <name type="scientific">Cochliobolus sativus</name>
    <name type="common">Common root rot and spot blotch fungus</name>
    <name type="synonym">Bipolaris sorokiniana</name>
    <dbReference type="NCBI Taxonomy" id="45130"/>
    <lineage>
        <taxon>Eukaryota</taxon>
        <taxon>Fungi</taxon>
        <taxon>Dikarya</taxon>
        <taxon>Ascomycota</taxon>
        <taxon>Pezizomycotina</taxon>
        <taxon>Dothideomycetes</taxon>
        <taxon>Pleosporomycetidae</taxon>
        <taxon>Pleosporales</taxon>
        <taxon>Pleosporineae</taxon>
        <taxon>Pleosporaceae</taxon>
        <taxon>Bipolaris</taxon>
    </lineage>
</organism>
<evidence type="ECO:0008006" key="3">
    <source>
        <dbReference type="Google" id="ProtNLM"/>
    </source>
</evidence>
<dbReference type="EMBL" id="WNKQ01000005">
    <property type="protein sequence ID" value="KAF5851294.1"/>
    <property type="molecule type" value="Genomic_DNA"/>
</dbReference>